<dbReference type="PANTHER" id="PTHR46796:SF6">
    <property type="entry name" value="ARAC SUBFAMILY"/>
    <property type="match status" value="1"/>
</dbReference>
<organism evidence="6 7">
    <name type="scientific">Halomonas salifodinae</name>
    <dbReference type="NCBI Taxonomy" id="438745"/>
    <lineage>
        <taxon>Bacteria</taxon>
        <taxon>Pseudomonadati</taxon>
        <taxon>Pseudomonadota</taxon>
        <taxon>Gammaproteobacteria</taxon>
        <taxon>Oceanospirillales</taxon>
        <taxon>Halomonadaceae</taxon>
        <taxon>Halomonas</taxon>
    </lineage>
</organism>
<dbReference type="InterPro" id="IPR009057">
    <property type="entry name" value="Homeodomain-like_sf"/>
</dbReference>
<evidence type="ECO:0000313" key="7">
    <source>
        <dbReference type="Proteomes" id="UP001596411"/>
    </source>
</evidence>
<name>A0ABW2ETZ6_9GAMM</name>
<dbReference type="InterPro" id="IPR018060">
    <property type="entry name" value="HTH_AraC"/>
</dbReference>
<evidence type="ECO:0000256" key="1">
    <source>
        <dbReference type="ARBA" id="ARBA00023015"/>
    </source>
</evidence>
<feature type="domain" description="HTH araC/xylS-type" evidence="5">
    <location>
        <begin position="82"/>
        <end position="180"/>
    </location>
</feature>
<evidence type="ECO:0000259" key="5">
    <source>
        <dbReference type="PROSITE" id="PS01124"/>
    </source>
</evidence>
<evidence type="ECO:0000313" key="6">
    <source>
        <dbReference type="EMBL" id="MFC7088306.1"/>
    </source>
</evidence>
<dbReference type="Gene3D" id="1.10.10.60">
    <property type="entry name" value="Homeodomain-like"/>
    <property type="match status" value="1"/>
</dbReference>
<feature type="region of interest" description="Disordered" evidence="4">
    <location>
        <begin position="53"/>
        <end position="75"/>
    </location>
</feature>
<proteinExistence type="predicted"/>
<keyword evidence="3" id="KW-0804">Transcription</keyword>
<dbReference type="Pfam" id="PF12833">
    <property type="entry name" value="HTH_18"/>
    <property type="match status" value="1"/>
</dbReference>
<evidence type="ECO:0000256" key="2">
    <source>
        <dbReference type="ARBA" id="ARBA00023125"/>
    </source>
</evidence>
<accession>A0ABW2ETZ6</accession>
<dbReference type="EMBL" id="JBHSZP010000002">
    <property type="protein sequence ID" value="MFC7088306.1"/>
    <property type="molecule type" value="Genomic_DNA"/>
</dbReference>
<evidence type="ECO:0000256" key="3">
    <source>
        <dbReference type="ARBA" id="ARBA00023163"/>
    </source>
</evidence>
<dbReference type="RefSeq" id="WP_346061586.1">
    <property type="nucleotide sequence ID" value="NZ_BAAADR010000004.1"/>
</dbReference>
<reference evidence="7" key="1">
    <citation type="journal article" date="2019" name="Int. J. Syst. Evol. Microbiol.">
        <title>The Global Catalogue of Microorganisms (GCM) 10K type strain sequencing project: providing services to taxonomists for standard genome sequencing and annotation.</title>
        <authorList>
            <consortium name="The Broad Institute Genomics Platform"/>
            <consortium name="The Broad Institute Genome Sequencing Center for Infectious Disease"/>
            <person name="Wu L."/>
            <person name="Ma J."/>
        </authorList>
    </citation>
    <scope>NUCLEOTIDE SEQUENCE [LARGE SCALE GENOMIC DNA]</scope>
    <source>
        <strain evidence="7">CGMCC 1.13666</strain>
    </source>
</reference>
<sequence>MDRQATDLDDSEAIRNLLVTFPETAIIVILPPCRDSHRARQALQATLATLATSAPQATPPPAPEQGTPPASPHGGLANWQVRRLNAYIDDHLGETIHVRDLAAITRLSLGHFAHAFKQAFGEPPLAHITCRRLERACDRMLAGDEPLSRIAQECGFCDQSHFTRHFHRAMGMALQRWRRLHAPGPR</sequence>
<dbReference type="Proteomes" id="UP001596411">
    <property type="component" value="Unassembled WGS sequence"/>
</dbReference>
<evidence type="ECO:0000256" key="4">
    <source>
        <dbReference type="SAM" id="MobiDB-lite"/>
    </source>
</evidence>
<dbReference type="SMART" id="SM00342">
    <property type="entry name" value="HTH_ARAC"/>
    <property type="match status" value="1"/>
</dbReference>
<dbReference type="SUPFAM" id="SSF46689">
    <property type="entry name" value="Homeodomain-like"/>
    <property type="match status" value="2"/>
</dbReference>
<keyword evidence="7" id="KW-1185">Reference proteome</keyword>
<dbReference type="PANTHER" id="PTHR46796">
    <property type="entry name" value="HTH-TYPE TRANSCRIPTIONAL ACTIVATOR RHAS-RELATED"/>
    <property type="match status" value="1"/>
</dbReference>
<dbReference type="InterPro" id="IPR050204">
    <property type="entry name" value="AraC_XylS_family_regulators"/>
</dbReference>
<keyword evidence="2" id="KW-0238">DNA-binding</keyword>
<protein>
    <submittedName>
        <fullName evidence="6">Helix-turn-helix domain-containing protein</fullName>
    </submittedName>
</protein>
<gene>
    <name evidence="6" type="ORF">ACFQH5_01925</name>
</gene>
<keyword evidence="1" id="KW-0805">Transcription regulation</keyword>
<dbReference type="PROSITE" id="PS01124">
    <property type="entry name" value="HTH_ARAC_FAMILY_2"/>
    <property type="match status" value="1"/>
</dbReference>
<comment type="caution">
    <text evidence="6">The sequence shown here is derived from an EMBL/GenBank/DDBJ whole genome shotgun (WGS) entry which is preliminary data.</text>
</comment>